<dbReference type="PaxDb" id="2903-EOD10045"/>
<feature type="transmembrane region" description="Helical" evidence="1">
    <location>
        <begin position="229"/>
        <end position="248"/>
    </location>
</feature>
<feature type="transmembrane region" description="Helical" evidence="1">
    <location>
        <begin position="160"/>
        <end position="181"/>
    </location>
</feature>
<dbReference type="AlphaFoldDB" id="A0A0D3IFL0"/>
<dbReference type="Proteomes" id="UP000013827">
    <property type="component" value="Unassembled WGS sequence"/>
</dbReference>
<dbReference type="GeneID" id="17256233"/>
<dbReference type="HOGENOM" id="CLU_714623_0_0_1"/>
<reference evidence="3" key="1">
    <citation type="journal article" date="2013" name="Nature">
        <title>Pan genome of the phytoplankton Emiliania underpins its global distribution.</title>
        <authorList>
            <person name="Read B.A."/>
            <person name="Kegel J."/>
            <person name="Klute M.J."/>
            <person name="Kuo A."/>
            <person name="Lefebvre S.C."/>
            <person name="Maumus F."/>
            <person name="Mayer C."/>
            <person name="Miller J."/>
            <person name="Monier A."/>
            <person name="Salamov A."/>
            <person name="Young J."/>
            <person name="Aguilar M."/>
            <person name="Claverie J.M."/>
            <person name="Frickenhaus S."/>
            <person name="Gonzalez K."/>
            <person name="Herman E.K."/>
            <person name="Lin Y.C."/>
            <person name="Napier J."/>
            <person name="Ogata H."/>
            <person name="Sarno A.F."/>
            <person name="Shmutz J."/>
            <person name="Schroeder D."/>
            <person name="de Vargas C."/>
            <person name="Verret F."/>
            <person name="von Dassow P."/>
            <person name="Valentin K."/>
            <person name="Van de Peer Y."/>
            <person name="Wheeler G."/>
            <person name="Dacks J.B."/>
            <person name="Delwiche C.F."/>
            <person name="Dyhrman S.T."/>
            <person name="Glockner G."/>
            <person name="John U."/>
            <person name="Richards T."/>
            <person name="Worden A.Z."/>
            <person name="Zhang X."/>
            <person name="Grigoriev I.V."/>
            <person name="Allen A.E."/>
            <person name="Bidle K."/>
            <person name="Borodovsky M."/>
            <person name="Bowler C."/>
            <person name="Brownlee C."/>
            <person name="Cock J.M."/>
            <person name="Elias M."/>
            <person name="Gladyshev V.N."/>
            <person name="Groth M."/>
            <person name="Guda C."/>
            <person name="Hadaegh A."/>
            <person name="Iglesias-Rodriguez M.D."/>
            <person name="Jenkins J."/>
            <person name="Jones B.M."/>
            <person name="Lawson T."/>
            <person name="Leese F."/>
            <person name="Lindquist E."/>
            <person name="Lobanov A."/>
            <person name="Lomsadze A."/>
            <person name="Malik S.B."/>
            <person name="Marsh M.E."/>
            <person name="Mackinder L."/>
            <person name="Mock T."/>
            <person name="Mueller-Roeber B."/>
            <person name="Pagarete A."/>
            <person name="Parker M."/>
            <person name="Probert I."/>
            <person name="Quesneville H."/>
            <person name="Raines C."/>
            <person name="Rensing S.A."/>
            <person name="Riano-Pachon D.M."/>
            <person name="Richier S."/>
            <person name="Rokitta S."/>
            <person name="Shiraiwa Y."/>
            <person name="Soanes D.M."/>
            <person name="van der Giezen M."/>
            <person name="Wahlund T.M."/>
            <person name="Williams B."/>
            <person name="Wilson W."/>
            <person name="Wolfe G."/>
            <person name="Wurch L.L."/>
        </authorList>
    </citation>
    <scope>NUCLEOTIDE SEQUENCE</scope>
</reference>
<dbReference type="KEGG" id="ehx:EMIHUDRAFT_105441"/>
<keyword evidence="1" id="KW-0472">Membrane</keyword>
<keyword evidence="3" id="KW-1185">Reference proteome</keyword>
<sequence length="387" mass="42485">MNRTVPAAPFAAIAGVAALLAYVRARLRRGHRREDARLEDGAGRNSFDNSLPSRLEILAHYWSCPRLTLRAPVGALKGWVLATLWLELALFTAPELCVLAVPEVVELYSGVLPYRQDKPDLPHLVEWLLPGMASASVHGSTSMGDWMGGPPSPLVASRVTWLRCVRQALLVGWILFLLIPLSDWPRAATAAFATGAAAYFLLGTIGLLYDPCHNIQADAPNIRDRGHCALSASLLFVVVAAFAVPDLASNPRSAAWLRHTSLVAVLVPVYLFSGISKVRYSGDWLLAVRGDKYGLGDEKVVRAPLAEVSLYIARSPWLCMLFSWGNLLVELALPVALLYLLARRERGWRLRVVLPLFVFGAFGFHASILLLMGPNFLRMFPLLVLAH</sequence>
<feature type="transmembrane region" description="Helical" evidence="1">
    <location>
        <begin position="188"/>
        <end position="209"/>
    </location>
</feature>
<reference evidence="2" key="2">
    <citation type="submission" date="2024-10" db="UniProtKB">
        <authorList>
            <consortium name="EnsemblProtists"/>
        </authorList>
    </citation>
    <scope>IDENTIFICATION</scope>
</reference>
<dbReference type="EnsemblProtists" id="EOD10045">
    <property type="protein sequence ID" value="EOD10045"/>
    <property type="gene ID" value="EMIHUDRAFT_105441"/>
</dbReference>
<evidence type="ECO:0000256" key="1">
    <source>
        <dbReference type="SAM" id="Phobius"/>
    </source>
</evidence>
<accession>A0A0D3IFL0</accession>
<evidence type="ECO:0000313" key="2">
    <source>
        <dbReference type="EnsemblProtists" id="EOD10045"/>
    </source>
</evidence>
<evidence type="ECO:0000313" key="3">
    <source>
        <dbReference type="Proteomes" id="UP000013827"/>
    </source>
</evidence>
<evidence type="ECO:0008006" key="4">
    <source>
        <dbReference type="Google" id="ProtNLM"/>
    </source>
</evidence>
<feature type="transmembrane region" description="Helical" evidence="1">
    <location>
        <begin position="353"/>
        <end position="373"/>
    </location>
</feature>
<organism evidence="2 3">
    <name type="scientific">Emiliania huxleyi (strain CCMP1516)</name>
    <dbReference type="NCBI Taxonomy" id="280463"/>
    <lineage>
        <taxon>Eukaryota</taxon>
        <taxon>Haptista</taxon>
        <taxon>Haptophyta</taxon>
        <taxon>Prymnesiophyceae</taxon>
        <taxon>Isochrysidales</taxon>
        <taxon>Noelaerhabdaceae</taxon>
        <taxon>Emiliania</taxon>
    </lineage>
</organism>
<keyword evidence="1" id="KW-1133">Transmembrane helix</keyword>
<keyword evidence="1" id="KW-0812">Transmembrane</keyword>
<protein>
    <recommendedName>
        <fullName evidence="4">Acyltransferase 3 domain-containing protein</fullName>
    </recommendedName>
</protein>
<dbReference type="RefSeq" id="XP_005762474.1">
    <property type="nucleotide sequence ID" value="XM_005762417.1"/>
</dbReference>
<name>A0A0D3IFL0_EMIH1</name>
<dbReference type="OMA" id="WASSWAC"/>
<feature type="transmembrane region" description="Helical" evidence="1">
    <location>
        <begin position="6"/>
        <end position="23"/>
    </location>
</feature>
<feature type="transmembrane region" description="Helical" evidence="1">
    <location>
        <begin position="321"/>
        <end position="341"/>
    </location>
</feature>
<proteinExistence type="predicted"/>